<reference evidence="1 2" key="1">
    <citation type="submission" date="2010-08" db="EMBL/GenBank/DDBJ databases">
        <title>The draft genome of Desulfovibrio fructosovorans JJ.</title>
        <authorList>
            <consortium name="US DOE Joint Genome Institute (JGI-PGF)"/>
            <person name="Lucas S."/>
            <person name="Copeland A."/>
            <person name="Lapidus A."/>
            <person name="Cheng J.-F."/>
            <person name="Bruce D."/>
            <person name="Goodwin L."/>
            <person name="Pitluck S."/>
            <person name="Land M.L."/>
            <person name="Hauser L."/>
            <person name="Chang Y.-J."/>
            <person name="Jeffries C."/>
            <person name="Wall J.D."/>
            <person name="Stahl D.A."/>
            <person name="Arkin A.P."/>
            <person name="Dehal P."/>
            <person name="Stolyar S.M."/>
            <person name="Hazen T.C."/>
            <person name="Woyke T.J."/>
        </authorList>
    </citation>
    <scope>NUCLEOTIDE SEQUENCE [LARGE SCALE GENOMIC DNA]</scope>
    <source>
        <strain evidence="1 2">JJ</strain>
    </source>
</reference>
<name>E1K102_SOLFR</name>
<sequence>MIEHRDCHAGKWRAGSGEHATRHKGKAFAVVGREFRVPGDEVLVLRSETAFRLGRDIGSQFDGGLGCGFTHRVGGGQRVGCWLCRRDCRTAVGVDLADTVIDGDGISILGRPGQRGGISNGHYRGIYGERRGWREGLLFNTKFDANGCPLFTMPVNPDIIFFLKCYRDLVNPFIAFEIIVAQQRFVVKPEEAALELFAVVDLGDNTRRLLRFVHGKGIVRNDNGRPADLVGFAKYDRIGQNWGGKRGNEQE</sequence>
<accession>E1K102</accession>
<keyword evidence="2" id="KW-1185">Reference proteome</keyword>
<gene>
    <name evidence="1" type="ORF">DesfrDRAFT_3552</name>
</gene>
<dbReference type="Proteomes" id="UP000006250">
    <property type="component" value="Unassembled WGS sequence"/>
</dbReference>
<evidence type="ECO:0000313" key="1">
    <source>
        <dbReference type="EMBL" id="EFL49698.1"/>
    </source>
</evidence>
<dbReference type="EMBL" id="AECZ01000035">
    <property type="protein sequence ID" value="EFL49698.1"/>
    <property type="molecule type" value="Genomic_DNA"/>
</dbReference>
<organism evidence="1 2">
    <name type="scientific">Solidesulfovibrio fructosivorans JJ]</name>
    <dbReference type="NCBI Taxonomy" id="596151"/>
    <lineage>
        <taxon>Bacteria</taxon>
        <taxon>Pseudomonadati</taxon>
        <taxon>Thermodesulfobacteriota</taxon>
        <taxon>Desulfovibrionia</taxon>
        <taxon>Desulfovibrionales</taxon>
        <taxon>Desulfovibrionaceae</taxon>
        <taxon>Solidesulfovibrio</taxon>
    </lineage>
</organism>
<protein>
    <submittedName>
        <fullName evidence="1">Uncharacterized protein</fullName>
    </submittedName>
</protein>
<evidence type="ECO:0000313" key="2">
    <source>
        <dbReference type="Proteomes" id="UP000006250"/>
    </source>
</evidence>
<proteinExistence type="predicted"/>
<dbReference type="AlphaFoldDB" id="E1K102"/>
<comment type="caution">
    <text evidence="1">The sequence shown here is derived from an EMBL/GenBank/DDBJ whole genome shotgun (WGS) entry which is preliminary data.</text>
</comment>